<protein>
    <submittedName>
        <fullName evidence="1">Uncharacterized protein</fullName>
    </submittedName>
</protein>
<organism evidence="1">
    <name type="scientific">marine sediment metagenome</name>
    <dbReference type="NCBI Taxonomy" id="412755"/>
    <lineage>
        <taxon>unclassified sequences</taxon>
        <taxon>metagenomes</taxon>
        <taxon>ecological metagenomes</taxon>
    </lineage>
</organism>
<reference evidence="1" key="1">
    <citation type="journal article" date="2015" name="Nature">
        <title>Complex archaea that bridge the gap between prokaryotes and eukaryotes.</title>
        <authorList>
            <person name="Spang A."/>
            <person name="Saw J.H."/>
            <person name="Jorgensen S.L."/>
            <person name="Zaremba-Niedzwiedzka K."/>
            <person name="Martijn J."/>
            <person name="Lind A.E."/>
            <person name="van Eijk R."/>
            <person name="Schleper C."/>
            <person name="Guy L."/>
            <person name="Ettema T.J."/>
        </authorList>
    </citation>
    <scope>NUCLEOTIDE SEQUENCE</scope>
</reference>
<gene>
    <name evidence="1" type="ORF">LCGC14_3158270</name>
</gene>
<evidence type="ECO:0000313" key="1">
    <source>
        <dbReference type="EMBL" id="KKK47133.1"/>
    </source>
</evidence>
<comment type="caution">
    <text evidence="1">The sequence shown here is derived from an EMBL/GenBank/DDBJ whole genome shotgun (WGS) entry which is preliminary data.</text>
</comment>
<dbReference type="AlphaFoldDB" id="A0A0F8VS04"/>
<sequence>MKHISATPVLDARAREQAGGLDHWAAVLEAHDPDGSAAGIVMLRAAAKTLRELTPDED</sequence>
<proteinExistence type="predicted"/>
<accession>A0A0F8VS04</accession>
<name>A0A0F8VS04_9ZZZZ</name>
<dbReference type="EMBL" id="LAZR01069734">
    <property type="protein sequence ID" value="KKK47133.1"/>
    <property type="molecule type" value="Genomic_DNA"/>
</dbReference>